<dbReference type="EC" id="2.7.1.130" evidence="3 13"/>
<evidence type="ECO:0000256" key="7">
    <source>
        <dbReference type="ARBA" id="ARBA00022679"/>
    </source>
</evidence>
<dbReference type="GO" id="GO:0009244">
    <property type="term" value="P:lipopolysaccharide core region biosynthetic process"/>
    <property type="evidence" value="ECO:0007669"/>
    <property type="project" value="TreeGrafter"/>
</dbReference>
<dbReference type="InterPro" id="IPR003758">
    <property type="entry name" value="LpxK"/>
</dbReference>
<keyword evidence="15" id="KW-1185">Reference proteome</keyword>
<dbReference type="GO" id="GO:0009245">
    <property type="term" value="P:lipid A biosynthetic process"/>
    <property type="evidence" value="ECO:0007669"/>
    <property type="project" value="UniProtKB-UniRule"/>
</dbReference>
<organism evidence="14 15">
    <name type="scientific">Denitrobaculum tricleocarpae</name>
    <dbReference type="NCBI Taxonomy" id="2591009"/>
    <lineage>
        <taxon>Bacteria</taxon>
        <taxon>Pseudomonadati</taxon>
        <taxon>Pseudomonadota</taxon>
        <taxon>Alphaproteobacteria</taxon>
        <taxon>Rhodospirillales</taxon>
        <taxon>Rhodospirillaceae</taxon>
        <taxon>Denitrobaculum</taxon>
    </lineage>
</organism>
<feature type="binding site" evidence="13">
    <location>
        <begin position="51"/>
        <end position="58"/>
    </location>
    <ligand>
        <name>ATP</name>
        <dbReference type="ChEBI" id="CHEBI:30616"/>
    </ligand>
</feature>
<dbReference type="PANTHER" id="PTHR42724">
    <property type="entry name" value="TETRAACYLDISACCHARIDE 4'-KINASE"/>
    <property type="match status" value="1"/>
</dbReference>
<dbReference type="SUPFAM" id="SSF52540">
    <property type="entry name" value="P-loop containing nucleoside triphosphate hydrolases"/>
    <property type="match status" value="1"/>
</dbReference>
<evidence type="ECO:0000256" key="3">
    <source>
        <dbReference type="ARBA" id="ARBA00012071"/>
    </source>
</evidence>
<dbReference type="UniPathway" id="UPA00359">
    <property type="reaction ID" value="UER00482"/>
</dbReference>
<evidence type="ECO:0000256" key="12">
    <source>
        <dbReference type="ARBA" id="ARBA00029757"/>
    </source>
</evidence>
<dbReference type="PANTHER" id="PTHR42724:SF1">
    <property type="entry name" value="TETRAACYLDISACCHARIDE 4'-KINASE, MITOCHONDRIAL-RELATED"/>
    <property type="match status" value="1"/>
</dbReference>
<keyword evidence="5 13" id="KW-0444">Lipid biosynthesis</keyword>
<dbReference type="Pfam" id="PF02606">
    <property type="entry name" value="LpxK"/>
    <property type="match status" value="1"/>
</dbReference>
<comment type="function">
    <text evidence="1 13">Transfers the gamma-phosphate of ATP to the 4'-position of a tetraacyldisaccharide 1-phosphate intermediate (termed DS-1-P) to form tetraacyldisaccharide 1,4'-bis-phosphate (lipid IVA).</text>
</comment>
<dbReference type="RefSeq" id="WP_142894681.1">
    <property type="nucleotide sequence ID" value="NZ_ML660052.1"/>
</dbReference>
<evidence type="ECO:0000256" key="1">
    <source>
        <dbReference type="ARBA" id="ARBA00002274"/>
    </source>
</evidence>
<comment type="catalytic activity">
    <reaction evidence="13">
        <text>a lipid A disaccharide + ATP = a lipid IVA + ADP + H(+)</text>
        <dbReference type="Rhea" id="RHEA:67840"/>
        <dbReference type="ChEBI" id="CHEBI:15378"/>
        <dbReference type="ChEBI" id="CHEBI:30616"/>
        <dbReference type="ChEBI" id="CHEBI:176343"/>
        <dbReference type="ChEBI" id="CHEBI:176425"/>
        <dbReference type="ChEBI" id="CHEBI:456216"/>
        <dbReference type="EC" id="2.7.1.130"/>
    </reaction>
</comment>
<keyword evidence="11 13" id="KW-0443">Lipid metabolism</keyword>
<dbReference type="NCBIfam" id="TIGR00682">
    <property type="entry name" value="lpxK"/>
    <property type="match status" value="1"/>
</dbReference>
<dbReference type="Proteomes" id="UP000315252">
    <property type="component" value="Unassembled WGS sequence"/>
</dbReference>
<sequence>MHAPEFWSRKGLVSLLLSPFAAVYSLGGALRLRLVEPQRAPVPVICIGNLVAGGAGKTPVALAIIARLKAVGLQVHALTRGYGGKEPGPIAVSPERHTAADVGDEALLLAQEAPTWVSRDRPAGARAAAEAGAEIIVMDDGFQNPSLHKDLSLIVIDGGFGFGNGAVLPAGPLREPAARGLARAQGVVLLGETSTDFMRTLTEELAITPIQARLTPRENGNELSGRRVLAFAGIGRPEKFYATLRELSFEIAETRDFADHHPYTDSEIGTLLERAETLNAIAITTEKDAVRLSPRHRARIATLPIEVSWQTPLEIDRLIEAVTEGPSARG</sequence>
<keyword evidence="10 13" id="KW-0067">ATP-binding</keyword>
<evidence type="ECO:0000256" key="6">
    <source>
        <dbReference type="ARBA" id="ARBA00022556"/>
    </source>
</evidence>
<dbReference type="OrthoDB" id="9766423at2"/>
<evidence type="ECO:0000256" key="4">
    <source>
        <dbReference type="ARBA" id="ARBA00016436"/>
    </source>
</evidence>
<keyword evidence="8 13" id="KW-0547">Nucleotide-binding</keyword>
<reference evidence="14 15" key="1">
    <citation type="submission" date="2019-06" db="EMBL/GenBank/DDBJ databases">
        <title>Whole genome sequence for Rhodospirillaceae sp. R148.</title>
        <authorList>
            <person name="Wang G."/>
        </authorList>
    </citation>
    <scope>NUCLEOTIDE SEQUENCE [LARGE SCALE GENOMIC DNA]</scope>
    <source>
        <strain evidence="14 15">R148</strain>
    </source>
</reference>
<comment type="similarity">
    <text evidence="13">Belongs to the LpxK family.</text>
</comment>
<evidence type="ECO:0000313" key="14">
    <source>
        <dbReference type="EMBL" id="TQV83444.1"/>
    </source>
</evidence>
<evidence type="ECO:0000256" key="9">
    <source>
        <dbReference type="ARBA" id="ARBA00022777"/>
    </source>
</evidence>
<dbReference type="GO" id="GO:0005524">
    <property type="term" value="F:ATP binding"/>
    <property type="evidence" value="ECO:0007669"/>
    <property type="project" value="UniProtKB-UniRule"/>
</dbReference>
<evidence type="ECO:0000256" key="11">
    <source>
        <dbReference type="ARBA" id="ARBA00023098"/>
    </source>
</evidence>
<comment type="pathway">
    <text evidence="2 13">Glycolipid biosynthesis; lipid IV(A) biosynthesis; lipid IV(A) from (3R)-3-hydroxytetradecanoyl-[acyl-carrier-protein] and UDP-N-acetyl-alpha-D-glucosamine: step 6/6.</text>
</comment>
<evidence type="ECO:0000313" key="15">
    <source>
        <dbReference type="Proteomes" id="UP000315252"/>
    </source>
</evidence>
<name>A0A545U1X9_9PROT</name>
<keyword evidence="6 13" id="KW-0441">Lipid A biosynthesis</keyword>
<gene>
    <name evidence="13" type="primary">lpxK</name>
    <name evidence="14" type="ORF">FKG95_02300</name>
</gene>
<dbReference type="GO" id="GO:0009029">
    <property type="term" value="F:lipid-A 4'-kinase activity"/>
    <property type="evidence" value="ECO:0007669"/>
    <property type="project" value="UniProtKB-UniRule"/>
</dbReference>
<keyword evidence="7 13" id="KW-0808">Transferase</keyword>
<dbReference type="GO" id="GO:0005886">
    <property type="term" value="C:plasma membrane"/>
    <property type="evidence" value="ECO:0007669"/>
    <property type="project" value="TreeGrafter"/>
</dbReference>
<accession>A0A545U1X9</accession>
<dbReference type="AlphaFoldDB" id="A0A545U1X9"/>
<evidence type="ECO:0000256" key="10">
    <source>
        <dbReference type="ARBA" id="ARBA00022840"/>
    </source>
</evidence>
<proteinExistence type="inferred from homology"/>
<protein>
    <recommendedName>
        <fullName evidence="4 13">Tetraacyldisaccharide 4'-kinase</fullName>
        <ecNumber evidence="3 13">2.7.1.130</ecNumber>
    </recommendedName>
    <alternativeName>
        <fullName evidence="12 13">Lipid A 4'-kinase</fullName>
    </alternativeName>
</protein>
<dbReference type="HAMAP" id="MF_00409">
    <property type="entry name" value="LpxK"/>
    <property type="match status" value="1"/>
</dbReference>
<dbReference type="InterPro" id="IPR027417">
    <property type="entry name" value="P-loop_NTPase"/>
</dbReference>
<comment type="caution">
    <text evidence="14">The sequence shown here is derived from an EMBL/GenBank/DDBJ whole genome shotgun (WGS) entry which is preliminary data.</text>
</comment>
<keyword evidence="9 13" id="KW-0418">Kinase</keyword>
<evidence type="ECO:0000256" key="8">
    <source>
        <dbReference type="ARBA" id="ARBA00022741"/>
    </source>
</evidence>
<dbReference type="EMBL" id="VHSH01000001">
    <property type="protein sequence ID" value="TQV83444.1"/>
    <property type="molecule type" value="Genomic_DNA"/>
</dbReference>
<evidence type="ECO:0000256" key="13">
    <source>
        <dbReference type="HAMAP-Rule" id="MF_00409"/>
    </source>
</evidence>
<evidence type="ECO:0000256" key="5">
    <source>
        <dbReference type="ARBA" id="ARBA00022516"/>
    </source>
</evidence>
<evidence type="ECO:0000256" key="2">
    <source>
        <dbReference type="ARBA" id="ARBA00004870"/>
    </source>
</evidence>